<dbReference type="RefSeq" id="WP_149851808.1">
    <property type="nucleotide sequence ID" value="NZ_VUOB01000041.1"/>
</dbReference>
<dbReference type="InterPro" id="IPR010667">
    <property type="entry name" value="Phage_T4_Gp19"/>
</dbReference>
<dbReference type="AlphaFoldDB" id="A0A5B2X6C4"/>
<dbReference type="NCBIfam" id="TIGR02241">
    <property type="entry name" value="conserved hypothetical phage tail region protein"/>
    <property type="match status" value="1"/>
</dbReference>
<reference evidence="1 2" key="2">
    <citation type="submission" date="2019-09" db="EMBL/GenBank/DDBJ databases">
        <authorList>
            <person name="Jin C."/>
        </authorList>
    </citation>
    <scope>NUCLEOTIDE SEQUENCE [LARGE SCALE GENOMIC DNA]</scope>
    <source>
        <strain evidence="1 2">AN110305</strain>
    </source>
</reference>
<dbReference type="EMBL" id="VUOB01000041">
    <property type="protein sequence ID" value="KAA2258794.1"/>
    <property type="molecule type" value="Genomic_DNA"/>
</dbReference>
<dbReference type="OrthoDB" id="9799891at2"/>
<dbReference type="InterPro" id="IPR011747">
    <property type="entry name" value="CHP02241"/>
</dbReference>
<dbReference type="PANTHER" id="PTHR38009">
    <property type="entry name" value="CONSERVED HYPOTHETICAL PHAGE TAIL PROTEIN"/>
    <property type="match status" value="1"/>
</dbReference>
<reference evidence="1 2" key="1">
    <citation type="submission" date="2019-09" db="EMBL/GenBank/DDBJ databases">
        <title>Goodfellowia gen. nov., a new genus of the Pseudonocardineae related to Actinoalloteichus, containing Goodfellowia coeruleoviolacea gen. nov., comb. nov. gen. nov., comb. nov.</title>
        <authorList>
            <person name="Labeda D."/>
        </authorList>
    </citation>
    <scope>NUCLEOTIDE SEQUENCE [LARGE SCALE GENOMIC DNA]</scope>
    <source>
        <strain evidence="1 2">AN110305</strain>
    </source>
</reference>
<protein>
    <submittedName>
        <fullName evidence="1">Phage tail protein</fullName>
    </submittedName>
</protein>
<dbReference type="PANTHER" id="PTHR38009:SF1">
    <property type="entry name" value="CONSERVED HYPOTHETICAL PHAGE TAIL PROTEIN"/>
    <property type="match status" value="1"/>
</dbReference>
<dbReference type="Proteomes" id="UP000323454">
    <property type="component" value="Unassembled WGS sequence"/>
</dbReference>
<proteinExistence type="predicted"/>
<accession>A0A5B2X6C4</accession>
<comment type="caution">
    <text evidence="1">The sequence shown here is derived from an EMBL/GenBank/DDBJ whole genome shotgun (WGS) entry which is preliminary data.</text>
</comment>
<evidence type="ECO:0000313" key="2">
    <source>
        <dbReference type="Proteomes" id="UP000323454"/>
    </source>
</evidence>
<evidence type="ECO:0000313" key="1">
    <source>
        <dbReference type="EMBL" id="KAA2258794.1"/>
    </source>
</evidence>
<sequence>MPISPAALLGMSMRFRVVVDEIDLGGWASCAGLAVEFHNQKIKQGANYEFQTIVPDCVDYPPITLQRAMNTDDSGRVQRWLSQVVSTWFSDSSDGGYSDRTAQITLLDSQNKPVTTWRLRNVYPQKWEGPDLDASTGRIALEKLQLVHEGFL</sequence>
<name>A0A5B2X6C4_9PSEU</name>
<organism evidence="1 2">
    <name type="scientific">Solihabitans fulvus</name>
    <dbReference type="NCBI Taxonomy" id="1892852"/>
    <lineage>
        <taxon>Bacteria</taxon>
        <taxon>Bacillati</taxon>
        <taxon>Actinomycetota</taxon>
        <taxon>Actinomycetes</taxon>
        <taxon>Pseudonocardiales</taxon>
        <taxon>Pseudonocardiaceae</taxon>
        <taxon>Solihabitans</taxon>
    </lineage>
</organism>
<gene>
    <name evidence="1" type="ORF">F0L68_23505</name>
</gene>
<keyword evidence="2" id="KW-1185">Reference proteome</keyword>
<dbReference type="Pfam" id="PF06841">
    <property type="entry name" value="Phage_T4_gp19"/>
    <property type="match status" value="1"/>
</dbReference>
<dbReference type="GO" id="GO:0005198">
    <property type="term" value="F:structural molecule activity"/>
    <property type="evidence" value="ECO:0007669"/>
    <property type="project" value="InterPro"/>
</dbReference>